<organism evidence="1 2">
    <name type="scientific">Nocardia rhizosphaerae</name>
    <dbReference type="NCBI Taxonomy" id="1691571"/>
    <lineage>
        <taxon>Bacteria</taxon>
        <taxon>Bacillati</taxon>
        <taxon>Actinomycetota</taxon>
        <taxon>Actinomycetes</taxon>
        <taxon>Mycobacteriales</taxon>
        <taxon>Nocardiaceae</taxon>
        <taxon>Nocardia</taxon>
    </lineage>
</organism>
<proteinExistence type="predicted"/>
<evidence type="ECO:0000313" key="2">
    <source>
        <dbReference type="Proteomes" id="UP001595767"/>
    </source>
</evidence>
<protein>
    <submittedName>
        <fullName evidence="1">Uncharacterized protein</fullName>
    </submittedName>
</protein>
<gene>
    <name evidence="1" type="ORF">ACFOW8_08260</name>
</gene>
<dbReference type="Proteomes" id="UP001595767">
    <property type="component" value="Unassembled WGS sequence"/>
</dbReference>
<name>A0ABV8L234_9NOCA</name>
<sequence>MTLVDAEAALETLRSIGMMLGSMLGVTAVIDLGDDIVEACAPIVSEIAHAHDGWVIQ</sequence>
<accession>A0ABV8L234</accession>
<keyword evidence="2" id="KW-1185">Reference proteome</keyword>
<reference evidence="2" key="1">
    <citation type="journal article" date="2019" name="Int. J. Syst. Evol. Microbiol.">
        <title>The Global Catalogue of Microorganisms (GCM) 10K type strain sequencing project: providing services to taxonomists for standard genome sequencing and annotation.</title>
        <authorList>
            <consortium name="The Broad Institute Genomics Platform"/>
            <consortium name="The Broad Institute Genome Sequencing Center for Infectious Disease"/>
            <person name="Wu L."/>
            <person name="Ma J."/>
        </authorList>
    </citation>
    <scope>NUCLEOTIDE SEQUENCE [LARGE SCALE GENOMIC DNA]</scope>
    <source>
        <strain evidence="2">CGMCC 4.7204</strain>
    </source>
</reference>
<dbReference type="RefSeq" id="WP_378547786.1">
    <property type="nucleotide sequence ID" value="NZ_JBHSBA010000003.1"/>
</dbReference>
<comment type="caution">
    <text evidence="1">The sequence shown here is derived from an EMBL/GenBank/DDBJ whole genome shotgun (WGS) entry which is preliminary data.</text>
</comment>
<evidence type="ECO:0000313" key="1">
    <source>
        <dbReference type="EMBL" id="MFC4124916.1"/>
    </source>
</evidence>
<dbReference type="EMBL" id="JBHSBA010000003">
    <property type="protein sequence ID" value="MFC4124916.1"/>
    <property type="molecule type" value="Genomic_DNA"/>
</dbReference>